<name>A0ABR3VNV0_HUMIN</name>
<feature type="compositionally biased region" description="Polar residues" evidence="1">
    <location>
        <begin position="146"/>
        <end position="158"/>
    </location>
</feature>
<dbReference type="EMBL" id="JAZGSY010000031">
    <property type="protein sequence ID" value="KAL1842838.1"/>
    <property type="molecule type" value="Genomic_DNA"/>
</dbReference>
<sequence length="378" mass="39368">MLPVVVNNVLVATGKAFKTAKRDGPASSASHAYETRIPIEFEKFNAILDEVESEFLMAKAVLERDLRQLKAKRQPPPESQPVAPPAPMGVEPEPANSSRTGSFGTSSATPQPGNQPSKPVAPFPNMGFDTTSPKATAKPNPKASPMQKNVKNLAQSTMAAAAAVRSASAPPRKDAKVPSPQIQRPSSVAGNPQATAKPQSGPPTNRQTPQGTPGVTSAPVGNENLFTDMTFSLAPPPNDTQASTQAGQPQRRPSQQQQQQQQRQQPAAPMMTGADQGAANAPGPNADQRSSAGPTNATANSGAGAEPAKPADRSMTADLDDKIDDLFNLGGSGDMDNMNLSYDLGNSDNSNFNDMYFASGDSGGGGGDFDDAFFNLNG</sequence>
<feature type="compositionally biased region" description="Polar residues" evidence="1">
    <location>
        <begin position="95"/>
        <end position="117"/>
    </location>
</feature>
<proteinExistence type="predicted"/>
<accession>A0ABR3VNV0</accession>
<feature type="compositionally biased region" description="Polar residues" evidence="1">
    <location>
        <begin position="180"/>
        <end position="215"/>
    </location>
</feature>
<feature type="compositionally biased region" description="Pro residues" evidence="1">
    <location>
        <begin position="74"/>
        <end position="87"/>
    </location>
</feature>
<keyword evidence="3" id="KW-1185">Reference proteome</keyword>
<protein>
    <submittedName>
        <fullName evidence="2">Uncharacterized protein</fullName>
    </submittedName>
</protein>
<reference evidence="2 3" key="1">
    <citation type="journal article" date="2024" name="Commun. Biol.">
        <title>Comparative genomic analysis of thermophilic fungi reveals convergent evolutionary adaptations and gene losses.</title>
        <authorList>
            <person name="Steindorff A.S."/>
            <person name="Aguilar-Pontes M.V."/>
            <person name="Robinson A.J."/>
            <person name="Andreopoulos B."/>
            <person name="LaButti K."/>
            <person name="Kuo A."/>
            <person name="Mondo S."/>
            <person name="Riley R."/>
            <person name="Otillar R."/>
            <person name="Haridas S."/>
            <person name="Lipzen A."/>
            <person name="Grimwood J."/>
            <person name="Schmutz J."/>
            <person name="Clum A."/>
            <person name="Reid I.D."/>
            <person name="Moisan M.C."/>
            <person name="Butler G."/>
            <person name="Nguyen T.T.M."/>
            <person name="Dewar K."/>
            <person name="Conant G."/>
            <person name="Drula E."/>
            <person name="Henrissat B."/>
            <person name="Hansel C."/>
            <person name="Singer S."/>
            <person name="Hutchinson M.I."/>
            <person name="de Vries R.P."/>
            <person name="Natvig D.O."/>
            <person name="Powell A.J."/>
            <person name="Tsang A."/>
            <person name="Grigoriev I.V."/>
        </authorList>
    </citation>
    <scope>NUCLEOTIDE SEQUENCE [LARGE SCALE GENOMIC DNA]</scope>
    <source>
        <strain evidence="2 3">CBS 620.91</strain>
    </source>
</reference>
<feature type="compositionally biased region" description="Low complexity" evidence="1">
    <location>
        <begin position="245"/>
        <end position="269"/>
    </location>
</feature>
<feature type="compositionally biased region" description="Polar residues" evidence="1">
    <location>
        <begin position="287"/>
        <end position="301"/>
    </location>
</feature>
<feature type="region of interest" description="Disordered" evidence="1">
    <location>
        <begin position="68"/>
        <end position="317"/>
    </location>
</feature>
<feature type="compositionally biased region" description="Low complexity" evidence="1">
    <location>
        <begin position="159"/>
        <end position="170"/>
    </location>
</feature>
<dbReference type="Proteomes" id="UP001583172">
    <property type="component" value="Unassembled WGS sequence"/>
</dbReference>
<evidence type="ECO:0000256" key="1">
    <source>
        <dbReference type="SAM" id="MobiDB-lite"/>
    </source>
</evidence>
<organism evidence="2 3">
    <name type="scientific">Humicola insolens</name>
    <name type="common">Soft-rot fungus</name>
    <dbReference type="NCBI Taxonomy" id="85995"/>
    <lineage>
        <taxon>Eukaryota</taxon>
        <taxon>Fungi</taxon>
        <taxon>Dikarya</taxon>
        <taxon>Ascomycota</taxon>
        <taxon>Pezizomycotina</taxon>
        <taxon>Sordariomycetes</taxon>
        <taxon>Sordariomycetidae</taxon>
        <taxon>Sordariales</taxon>
        <taxon>Chaetomiaceae</taxon>
        <taxon>Mycothermus</taxon>
    </lineage>
</organism>
<evidence type="ECO:0000313" key="2">
    <source>
        <dbReference type="EMBL" id="KAL1842838.1"/>
    </source>
</evidence>
<evidence type="ECO:0000313" key="3">
    <source>
        <dbReference type="Proteomes" id="UP001583172"/>
    </source>
</evidence>
<comment type="caution">
    <text evidence="2">The sequence shown here is derived from an EMBL/GenBank/DDBJ whole genome shotgun (WGS) entry which is preliminary data.</text>
</comment>
<gene>
    <name evidence="2" type="ORF">VTJ49DRAFT_4005</name>
</gene>